<dbReference type="Pfam" id="PF14135">
    <property type="entry name" value="DUF4302"/>
    <property type="match status" value="1"/>
</dbReference>
<sequence>MKKYILLILSLCFIFSCKKGDLNTFEVVEVWEKPEVKLKQLTDAIASHKTGWEFVIEYGPNQVVTYGYLGFNSENSSDFISDFSKNFSKFGKTNYRIEVIKTNPSIRFPKNSKFANLAADARLIDTLFTFKSIKADTITLEGEMSKSILKLTKCSPEKLTQLKANSIDADYEKLKKLTEMPRYFFSYKQNGKTFGLEIDTVNRLLSFISGTNQNPVVTKSNYFFNGSGISLVKQVDIEGVKIKLIEGLDLKATSISSRNGVEISNESKPQIYDIKTAKEFTVVEGKMLWWLSTQVFGKRNQPDIAGFQKLPNFTDFNFAPNYDYNEQYKTYFWLMAVNLRGENPGSFHGPVSRFAENGILRFIPFLEGAPSSNPAVVQAMNITARYIYNRNGFYVIKTGIGFTLVDATDGLTWAYFQAPPDLS</sequence>
<dbReference type="AlphaFoldDB" id="A0A8H9G136"/>
<protein>
    <recommendedName>
        <fullName evidence="4">DUF4302 domain-containing protein</fullName>
    </recommendedName>
</protein>
<dbReference type="PROSITE" id="PS51257">
    <property type="entry name" value="PROKAR_LIPOPROTEIN"/>
    <property type="match status" value="1"/>
</dbReference>
<reference evidence="2" key="2">
    <citation type="submission" date="2020-09" db="EMBL/GenBank/DDBJ databases">
        <authorList>
            <person name="Sun Q."/>
            <person name="Zhou Y."/>
        </authorList>
    </citation>
    <scope>NUCLEOTIDE SEQUENCE</scope>
    <source>
        <strain evidence="2">CGMCC 1.15966</strain>
    </source>
</reference>
<feature type="signal peptide" evidence="1">
    <location>
        <begin position="1"/>
        <end position="19"/>
    </location>
</feature>
<dbReference type="RefSeq" id="WP_182498696.1">
    <property type="nucleotide sequence ID" value="NZ_BMKM01000007.1"/>
</dbReference>
<organism evidence="2 3">
    <name type="scientific">Sphingobacterium cellulitidis</name>
    <dbReference type="NCBI Taxonomy" id="1768011"/>
    <lineage>
        <taxon>Bacteria</taxon>
        <taxon>Pseudomonadati</taxon>
        <taxon>Bacteroidota</taxon>
        <taxon>Sphingobacteriia</taxon>
        <taxon>Sphingobacteriales</taxon>
        <taxon>Sphingobacteriaceae</taxon>
        <taxon>Sphingobacterium</taxon>
    </lineage>
</organism>
<feature type="chain" id="PRO_5034179335" description="DUF4302 domain-containing protein" evidence="1">
    <location>
        <begin position="20"/>
        <end position="423"/>
    </location>
</feature>
<keyword evidence="3" id="KW-1185">Reference proteome</keyword>
<comment type="caution">
    <text evidence="2">The sequence shown here is derived from an EMBL/GenBank/DDBJ whole genome shotgun (WGS) entry which is preliminary data.</text>
</comment>
<proteinExistence type="predicted"/>
<keyword evidence="1" id="KW-0732">Signal</keyword>
<evidence type="ECO:0008006" key="4">
    <source>
        <dbReference type="Google" id="ProtNLM"/>
    </source>
</evidence>
<evidence type="ECO:0000313" key="3">
    <source>
        <dbReference type="Proteomes" id="UP000614460"/>
    </source>
</evidence>
<dbReference type="InterPro" id="IPR025396">
    <property type="entry name" value="DUF4302"/>
</dbReference>
<accession>A0A8H9G136</accession>
<evidence type="ECO:0000256" key="1">
    <source>
        <dbReference type="SAM" id="SignalP"/>
    </source>
</evidence>
<dbReference type="EMBL" id="BMKM01000007">
    <property type="protein sequence ID" value="GGE27076.1"/>
    <property type="molecule type" value="Genomic_DNA"/>
</dbReference>
<dbReference type="Proteomes" id="UP000614460">
    <property type="component" value="Unassembled WGS sequence"/>
</dbReference>
<evidence type="ECO:0000313" key="2">
    <source>
        <dbReference type="EMBL" id="GGE27076.1"/>
    </source>
</evidence>
<reference evidence="2" key="1">
    <citation type="journal article" date="2014" name="Int. J. Syst. Evol. Microbiol.">
        <title>Complete genome sequence of Corynebacterium casei LMG S-19264T (=DSM 44701T), isolated from a smear-ripened cheese.</title>
        <authorList>
            <consortium name="US DOE Joint Genome Institute (JGI-PGF)"/>
            <person name="Walter F."/>
            <person name="Albersmeier A."/>
            <person name="Kalinowski J."/>
            <person name="Ruckert C."/>
        </authorList>
    </citation>
    <scope>NUCLEOTIDE SEQUENCE</scope>
    <source>
        <strain evidence="2">CGMCC 1.15966</strain>
    </source>
</reference>
<name>A0A8H9G136_9SPHI</name>
<gene>
    <name evidence="2" type="ORF">GCM10011516_25960</name>
</gene>